<dbReference type="RefSeq" id="WP_032844665.1">
    <property type="nucleotide sequence ID" value="NZ_CP041395.1"/>
</dbReference>
<protein>
    <submittedName>
        <fullName evidence="2">Uncharacterized protein</fullName>
    </submittedName>
</protein>
<reference evidence="1" key="4">
    <citation type="submission" date="2019-07" db="EMBL/GenBank/DDBJ databases">
        <authorList>
            <person name="Ross B.D."/>
            <person name="Verster A.J."/>
            <person name="Radey M.C."/>
            <person name="Schmidtke D.T."/>
            <person name="Pope C.E."/>
            <person name="Hoffman L.R."/>
            <person name="Hajjar A."/>
            <person name="Peterson S.B."/>
            <person name="Borenstein E."/>
            <person name="Mougous J.D."/>
        </authorList>
    </citation>
    <scope>NUCLEOTIDE SEQUENCE</scope>
    <source>
        <strain evidence="1">3725 D1 iv</strain>
    </source>
</reference>
<evidence type="ECO:0000313" key="4">
    <source>
        <dbReference type="Proteomes" id="UP000318823"/>
    </source>
</evidence>
<proteinExistence type="predicted"/>
<dbReference type="Proteomes" id="UP000318823">
    <property type="component" value="Chromosome"/>
</dbReference>
<sequence>MEIYEAIRRMKEKSERGEVFSFAFMSYSYERNKSQGIVKVEHARLRKQSTLETNRFADYMLNFIDADTLEYGMCWQILLLEFDGNELELT</sequence>
<reference evidence="4" key="1">
    <citation type="journal article" date="2018" name="J. Anim. Genet.">
        <title>Acquired interbacterial defense systems protect against interspecies antagonism in the human gut microbiome.</title>
        <authorList>
            <person name="Ross B.D."/>
            <person name="Verster A.J."/>
            <person name="Radey M.C."/>
            <person name="Schmidtke D.T."/>
            <person name="Pope C.E."/>
            <person name="Hoffman L.R."/>
            <person name="Hajjar A."/>
            <person name="Peterson S.B."/>
            <person name="Borenstein E."/>
            <person name="Mougous J."/>
        </authorList>
    </citation>
    <scope>NUCLEOTIDE SEQUENCE [LARGE SCALE GENOMIC DNA]</scope>
    <source>
        <strain evidence="4">3725 D1 iv</strain>
    </source>
</reference>
<evidence type="ECO:0000313" key="3">
    <source>
        <dbReference type="Proteomes" id="UP000283329"/>
    </source>
</evidence>
<dbReference type="AlphaFoldDB" id="A0A414X7E4"/>
<organism evidence="2 3">
    <name type="scientific">Bacteroides ovatus</name>
    <dbReference type="NCBI Taxonomy" id="28116"/>
    <lineage>
        <taxon>Bacteria</taxon>
        <taxon>Pseudomonadati</taxon>
        <taxon>Bacteroidota</taxon>
        <taxon>Bacteroidia</taxon>
        <taxon>Bacteroidales</taxon>
        <taxon>Bacteroidaceae</taxon>
        <taxon>Bacteroides</taxon>
    </lineage>
</organism>
<dbReference type="EMBL" id="CP041395">
    <property type="protein sequence ID" value="QDM07762.1"/>
    <property type="molecule type" value="Genomic_DNA"/>
</dbReference>
<gene>
    <name evidence="2" type="ORF">DW206_05150</name>
    <name evidence="1" type="ORF">DYI28_02985</name>
</gene>
<name>A0A414X7E4_BACOV</name>
<evidence type="ECO:0000313" key="2">
    <source>
        <dbReference type="EMBL" id="RHH50027.1"/>
    </source>
</evidence>
<accession>A0A414X7E4</accession>
<evidence type="ECO:0000313" key="1">
    <source>
        <dbReference type="EMBL" id="QDM07762.1"/>
    </source>
</evidence>
<reference evidence="2 3" key="3">
    <citation type="submission" date="2018-08" db="EMBL/GenBank/DDBJ databases">
        <title>A genome reference for cultivated species of the human gut microbiota.</title>
        <authorList>
            <person name="Zou Y."/>
            <person name="Xue W."/>
            <person name="Luo G."/>
        </authorList>
    </citation>
    <scope>NUCLEOTIDE SEQUENCE [LARGE SCALE GENOMIC DNA]</scope>
    <source>
        <strain evidence="2 3">AM17-48</strain>
    </source>
</reference>
<reference evidence="1" key="2">
    <citation type="journal article" date="2018" name="Nature">
        <title>Human gut bacteria contain acquired interbacterial defence systems.</title>
        <authorList>
            <person name="Ross B.D."/>
            <person name="Verster A.J."/>
            <person name="Radey M.C."/>
            <person name="Schmidtke D.T."/>
            <person name="Pope C.E."/>
            <person name="Hoffman L.R."/>
            <person name="Hajjar A."/>
            <person name="Peterson S.B."/>
            <person name="Borenstein E."/>
            <person name="Mougous J."/>
        </authorList>
    </citation>
    <scope>NUCLEOTIDE SEQUENCE</scope>
    <source>
        <strain evidence="1">3725 D1 iv</strain>
    </source>
</reference>
<dbReference type="EMBL" id="QRJR01000003">
    <property type="protein sequence ID" value="RHH50027.1"/>
    <property type="molecule type" value="Genomic_DNA"/>
</dbReference>
<dbReference type="Proteomes" id="UP000283329">
    <property type="component" value="Unassembled WGS sequence"/>
</dbReference>